<keyword evidence="3" id="KW-1185">Reference proteome</keyword>
<dbReference type="CDD" id="cd22160">
    <property type="entry name" value="F-box_AtFBL13-like"/>
    <property type="match status" value="1"/>
</dbReference>
<evidence type="ECO:0000259" key="1">
    <source>
        <dbReference type="PROSITE" id="PS50181"/>
    </source>
</evidence>
<dbReference type="AlphaFoldDB" id="A0A2P6SEP7"/>
<feature type="domain" description="F-box" evidence="1">
    <location>
        <begin position="15"/>
        <end position="53"/>
    </location>
</feature>
<dbReference type="STRING" id="74649.A0A2P6SEP7"/>
<dbReference type="Proteomes" id="UP000238479">
    <property type="component" value="Chromosome 1"/>
</dbReference>
<dbReference type="PANTHER" id="PTHR32212">
    <property type="entry name" value="CYCLIN-LIKE F-BOX"/>
    <property type="match status" value="1"/>
</dbReference>
<name>A0A2P6SEP7_ROSCH</name>
<dbReference type="PANTHER" id="PTHR32212:SF234">
    <property type="entry name" value="F-BOX_LRR-REPEAT PROTEIN 13-LIKE"/>
    <property type="match status" value="1"/>
</dbReference>
<dbReference type="InterPro" id="IPR036047">
    <property type="entry name" value="F-box-like_dom_sf"/>
</dbReference>
<dbReference type="Pfam" id="PF00646">
    <property type="entry name" value="F-box"/>
    <property type="match status" value="1"/>
</dbReference>
<gene>
    <name evidence="2" type="ORF">RchiOBHm_Chr1g0345041</name>
</gene>
<reference evidence="2 3" key="1">
    <citation type="journal article" date="2018" name="Nat. Genet.">
        <title>The Rosa genome provides new insights in the design of modern roses.</title>
        <authorList>
            <person name="Bendahmane M."/>
        </authorList>
    </citation>
    <scope>NUCLEOTIDE SEQUENCE [LARGE SCALE GENOMIC DNA]</scope>
    <source>
        <strain evidence="3">cv. Old Blush</strain>
    </source>
</reference>
<comment type="caution">
    <text evidence="2">The sequence shown here is derived from an EMBL/GenBank/DDBJ whole genome shotgun (WGS) entry which is preliminary data.</text>
</comment>
<dbReference type="OMA" id="SKRWKNH"/>
<organism evidence="2 3">
    <name type="scientific">Rosa chinensis</name>
    <name type="common">China rose</name>
    <dbReference type="NCBI Taxonomy" id="74649"/>
    <lineage>
        <taxon>Eukaryota</taxon>
        <taxon>Viridiplantae</taxon>
        <taxon>Streptophyta</taxon>
        <taxon>Embryophyta</taxon>
        <taxon>Tracheophyta</taxon>
        <taxon>Spermatophyta</taxon>
        <taxon>Magnoliopsida</taxon>
        <taxon>eudicotyledons</taxon>
        <taxon>Gunneridae</taxon>
        <taxon>Pentapetalae</taxon>
        <taxon>rosids</taxon>
        <taxon>fabids</taxon>
        <taxon>Rosales</taxon>
        <taxon>Rosaceae</taxon>
        <taxon>Rosoideae</taxon>
        <taxon>Rosoideae incertae sedis</taxon>
        <taxon>Rosa</taxon>
    </lineage>
</organism>
<dbReference type="InterPro" id="IPR053781">
    <property type="entry name" value="F-box_AtFBL13-like"/>
</dbReference>
<accession>A0A2P6SEP7</accession>
<dbReference type="InterPro" id="IPR001810">
    <property type="entry name" value="F-box_dom"/>
</dbReference>
<sequence length="53" mass="6080">MASNSKRLKLCSHNEDRISGLPDAILCHILSFFSIRQAVKTSILSHKWRNVWA</sequence>
<dbReference type="SUPFAM" id="SSF81383">
    <property type="entry name" value="F-box domain"/>
    <property type="match status" value="1"/>
</dbReference>
<dbReference type="Gene3D" id="1.20.1280.50">
    <property type="match status" value="1"/>
</dbReference>
<evidence type="ECO:0000313" key="3">
    <source>
        <dbReference type="Proteomes" id="UP000238479"/>
    </source>
</evidence>
<protein>
    <submittedName>
        <fullName evidence="2">Putative F-box domain-containing protein</fullName>
    </submittedName>
</protein>
<dbReference type="Gramene" id="PRQ57143">
    <property type="protein sequence ID" value="PRQ57143"/>
    <property type="gene ID" value="RchiOBHm_Chr1g0345041"/>
</dbReference>
<dbReference type="PROSITE" id="PS50181">
    <property type="entry name" value="FBOX"/>
    <property type="match status" value="1"/>
</dbReference>
<evidence type="ECO:0000313" key="2">
    <source>
        <dbReference type="EMBL" id="PRQ57143.1"/>
    </source>
</evidence>
<dbReference type="EMBL" id="PDCK01000039">
    <property type="protein sequence ID" value="PRQ57143.1"/>
    <property type="molecule type" value="Genomic_DNA"/>
</dbReference>
<proteinExistence type="predicted"/>